<reference evidence="2 3" key="1">
    <citation type="submission" date="2024-04" db="EMBL/GenBank/DDBJ databases">
        <title>Draft genome sequence of Pseudophaeobacter arcticus NBRC 116598.</title>
        <authorList>
            <person name="Miyakawa T."/>
            <person name="Kusuya Y."/>
            <person name="Miura T."/>
        </authorList>
    </citation>
    <scope>NUCLEOTIDE SEQUENCE [LARGE SCALE GENOMIC DNA]</scope>
    <source>
        <strain evidence="2 3">SU-CL00105</strain>
    </source>
</reference>
<evidence type="ECO:0000256" key="1">
    <source>
        <dbReference type="SAM" id="SignalP"/>
    </source>
</evidence>
<organism evidence="2 3">
    <name type="scientific">Pseudophaeobacter arcticus</name>
    <dbReference type="NCBI Taxonomy" id="385492"/>
    <lineage>
        <taxon>Bacteria</taxon>
        <taxon>Pseudomonadati</taxon>
        <taxon>Pseudomonadota</taxon>
        <taxon>Alphaproteobacteria</taxon>
        <taxon>Rhodobacterales</taxon>
        <taxon>Paracoccaceae</taxon>
        <taxon>Pseudophaeobacter</taxon>
    </lineage>
</organism>
<keyword evidence="1" id="KW-0732">Signal</keyword>
<evidence type="ECO:0000313" key="2">
    <source>
        <dbReference type="EMBL" id="GAA6194660.1"/>
    </source>
</evidence>
<gene>
    <name evidence="2" type="ORF">NBRC116598_01040</name>
</gene>
<name>A0ABQ0AFK3_9RHOB</name>
<feature type="signal peptide" evidence="1">
    <location>
        <begin position="1"/>
        <end position="21"/>
    </location>
</feature>
<sequence>MIRFLFAACLGLMIFGKTAQAQSYPTCFNAQNIPVSYFPDQTISDIAIARNAPNGMPVVLWNPNVTANMHPATVEFFYYHECAHHALGHTLGNYFPGAEAQADCWAKKTMISIGVLTPQKYQIIAQQLFQQSKPGMDWPNGAVRVQFLNNC</sequence>
<protein>
    <submittedName>
        <fullName evidence="2">Uncharacterized protein</fullName>
    </submittedName>
</protein>
<accession>A0ABQ0AFK3</accession>
<proteinExistence type="predicted"/>
<evidence type="ECO:0000313" key="3">
    <source>
        <dbReference type="Proteomes" id="UP001441944"/>
    </source>
</evidence>
<keyword evidence="3" id="KW-1185">Reference proteome</keyword>
<feature type="chain" id="PRO_5047123312" evidence="1">
    <location>
        <begin position="22"/>
        <end position="151"/>
    </location>
</feature>
<dbReference type="Proteomes" id="UP001441944">
    <property type="component" value="Unassembled WGS sequence"/>
</dbReference>
<comment type="caution">
    <text evidence="2">The sequence shown here is derived from an EMBL/GenBank/DDBJ whole genome shotgun (WGS) entry which is preliminary data.</text>
</comment>
<dbReference type="EMBL" id="BAABWU010000001">
    <property type="protein sequence ID" value="GAA6194660.1"/>
    <property type="molecule type" value="Genomic_DNA"/>
</dbReference>